<proteinExistence type="inferred from homology"/>
<feature type="disulfide bond" evidence="6">
    <location>
        <begin position="108"/>
        <end position="135"/>
    </location>
</feature>
<evidence type="ECO:0000256" key="7">
    <source>
        <dbReference type="SAM" id="Phobius"/>
    </source>
</evidence>
<dbReference type="InterPro" id="IPR000562">
    <property type="entry name" value="FN_type2_dom"/>
</dbReference>
<dbReference type="PROSITE" id="PS51092">
    <property type="entry name" value="FN2_2"/>
    <property type="match status" value="2"/>
</dbReference>
<keyword evidence="4" id="KW-0677">Repeat</keyword>
<dbReference type="FunFam" id="2.10.10.10:FF:000009">
    <property type="entry name" value="Epididymal sperm-binding protein 1"/>
    <property type="match status" value="1"/>
</dbReference>
<evidence type="ECO:0000313" key="10">
    <source>
        <dbReference type="Proteomes" id="UP000001646"/>
    </source>
</evidence>
<evidence type="ECO:0000256" key="2">
    <source>
        <dbReference type="ARBA" id="ARBA00010011"/>
    </source>
</evidence>
<reference evidence="9" key="2">
    <citation type="submission" date="2025-08" db="UniProtKB">
        <authorList>
            <consortium name="Ensembl"/>
        </authorList>
    </citation>
    <scope>IDENTIFICATION</scope>
</reference>
<feature type="domain" description="Fibronectin type-II" evidence="8">
    <location>
        <begin position="37"/>
        <end position="83"/>
    </location>
</feature>
<dbReference type="GO" id="GO:0048240">
    <property type="term" value="P:sperm capacitation"/>
    <property type="evidence" value="ECO:0000318"/>
    <property type="project" value="GO_Central"/>
</dbReference>
<evidence type="ECO:0000256" key="6">
    <source>
        <dbReference type="PROSITE-ProRule" id="PRU00479"/>
    </source>
</evidence>
<dbReference type="AlphaFoldDB" id="A0A803T0P1"/>
<reference evidence="9" key="1">
    <citation type="submission" date="2009-12" db="EMBL/GenBank/DDBJ databases">
        <title>The Genome Sequence of Anolis carolinensis (Green Anole Lizard).</title>
        <authorList>
            <consortium name="The Genome Sequencing Platform"/>
            <person name="Di Palma F."/>
            <person name="Alfoldi J."/>
            <person name="Heiman D."/>
            <person name="Young S."/>
            <person name="Grabherr M."/>
            <person name="Johnson J."/>
            <person name="Lander E.S."/>
            <person name="Lindblad-Toh K."/>
        </authorList>
    </citation>
    <scope>NUCLEOTIDE SEQUENCE [LARGE SCALE GENOMIC DNA]</scope>
    <source>
        <strain evidence="9">JBL SC #1</strain>
    </source>
</reference>
<keyword evidence="3" id="KW-0964">Secreted</keyword>
<evidence type="ECO:0000256" key="5">
    <source>
        <dbReference type="ARBA" id="ARBA00023157"/>
    </source>
</evidence>
<dbReference type="InterPro" id="IPR036943">
    <property type="entry name" value="FN_type2_sf"/>
</dbReference>
<dbReference type="CDD" id="cd00062">
    <property type="entry name" value="FN2"/>
    <property type="match status" value="2"/>
</dbReference>
<dbReference type="PRINTS" id="PR00013">
    <property type="entry name" value="FNTYPEII"/>
</dbReference>
<feature type="disulfide bond" evidence="6">
    <location>
        <begin position="94"/>
        <end position="120"/>
    </location>
</feature>
<dbReference type="GeneTree" id="ENSGT01000000214845"/>
<evidence type="ECO:0000313" key="9">
    <source>
        <dbReference type="Ensembl" id="ENSACAP00000028781.1"/>
    </source>
</evidence>
<dbReference type="Ensembl" id="ENSACAT00000052124.1">
    <property type="protein sequence ID" value="ENSACAP00000028781.1"/>
    <property type="gene ID" value="ENSACAG00000039138.1"/>
</dbReference>
<comment type="caution">
    <text evidence="6">Lacks conserved residue(s) required for the propagation of feature annotation.</text>
</comment>
<dbReference type="PANTHER" id="PTHR22918">
    <property type="entry name" value="SEMINAL PLASMA PROTEIN"/>
    <property type="match status" value="1"/>
</dbReference>
<comment type="similarity">
    <text evidence="2">Belongs to the seminal plasma protein family.</text>
</comment>
<dbReference type="Pfam" id="PF00040">
    <property type="entry name" value="fn2"/>
    <property type="match status" value="2"/>
</dbReference>
<comment type="subcellular location">
    <subcellularLocation>
        <location evidence="1">Secreted</location>
    </subcellularLocation>
</comment>
<name>A0A803T0P1_ANOCA</name>
<evidence type="ECO:0000256" key="1">
    <source>
        <dbReference type="ARBA" id="ARBA00004613"/>
    </source>
</evidence>
<reference evidence="9" key="3">
    <citation type="submission" date="2025-09" db="UniProtKB">
        <authorList>
            <consortium name="Ensembl"/>
        </authorList>
    </citation>
    <scope>IDENTIFICATION</scope>
</reference>
<keyword evidence="10" id="KW-1185">Reference proteome</keyword>
<dbReference type="FunFam" id="2.10.10.10:FF:000003">
    <property type="entry name" value="binder of sperm protein homolog 1"/>
    <property type="match status" value="1"/>
</dbReference>
<dbReference type="PROSITE" id="PS00023">
    <property type="entry name" value="FN2_1"/>
    <property type="match status" value="1"/>
</dbReference>
<evidence type="ECO:0000256" key="3">
    <source>
        <dbReference type="ARBA" id="ARBA00022525"/>
    </source>
</evidence>
<dbReference type="GO" id="GO:0008201">
    <property type="term" value="F:heparin binding"/>
    <property type="evidence" value="ECO:0000318"/>
    <property type="project" value="GO_Central"/>
</dbReference>
<dbReference type="Proteomes" id="UP000001646">
    <property type="component" value="Unplaced"/>
</dbReference>
<keyword evidence="7" id="KW-0472">Membrane</keyword>
<organism evidence="9 10">
    <name type="scientific">Anolis carolinensis</name>
    <name type="common">Green anole</name>
    <name type="synonym">American chameleon</name>
    <dbReference type="NCBI Taxonomy" id="28377"/>
    <lineage>
        <taxon>Eukaryota</taxon>
        <taxon>Metazoa</taxon>
        <taxon>Chordata</taxon>
        <taxon>Craniata</taxon>
        <taxon>Vertebrata</taxon>
        <taxon>Euteleostomi</taxon>
        <taxon>Lepidosauria</taxon>
        <taxon>Squamata</taxon>
        <taxon>Bifurcata</taxon>
        <taxon>Unidentata</taxon>
        <taxon>Episquamata</taxon>
        <taxon>Toxicofera</taxon>
        <taxon>Iguania</taxon>
        <taxon>Dactyloidae</taxon>
        <taxon>Anolis</taxon>
    </lineage>
</organism>
<keyword evidence="7" id="KW-0812">Transmembrane</keyword>
<dbReference type="GO" id="GO:0009986">
    <property type="term" value="C:cell surface"/>
    <property type="evidence" value="ECO:0000318"/>
    <property type="project" value="GO_Central"/>
</dbReference>
<keyword evidence="7" id="KW-1133">Transmembrane helix</keyword>
<feature type="domain" description="Fibronectin type-II" evidence="8">
    <location>
        <begin position="89"/>
        <end position="137"/>
    </location>
</feature>
<accession>A0A803T0P1</accession>
<evidence type="ECO:0000259" key="8">
    <source>
        <dbReference type="PROSITE" id="PS51092"/>
    </source>
</evidence>
<dbReference type="Gene3D" id="2.10.10.10">
    <property type="entry name" value="Fibronectin, type II, collagen-binding"/>
    <property type="match status" value="2"/>
</dbReference>
<dbReference type="PANTHER" id="PTHR22918:SF1">
    <property type="entry name" value="FIBRONECTIN TYPE-II DOMAIN-CONTAINING PROTEIN"/>
    <property type="match status" value="1"/>
</dbReference>
<keyword evidence="5 6" id="KW-1015">Disulfide bond</keyword>
<dbReference type="InterPro" id="IPR051666">
    <property type="entry name" value="SP_Capacitation_Regulator"/>
</dbReference>
<dbReference type="SMART" id="SM00059">
    <property type="entry name" value="FN2"/>
    <property type="match status" value="2"/>
</dbReference>
<dbReference type="InParanoid" id="A0A803T0P1"/>
<dbReference type="InterPro" id="IPR013806">
    <property type="entry name" value="Kringle-like"/>
</dbReference>
<dbReference type="SUPFAM" id="SSF57440">
    <property type="entry name" value="Kringle-like"/>
    <property type="match status" value="2"/>
</dbReference>
<evidence type="ECO:0000256" key="4">
    <source>
        <dbReference type="ARBA" id="ARBA00022737"/>
    </source>
</evidence>
<dbReference type="GO" id="GO:0005576">
    <property type="term" value="C:extracellular region"/>
    <property type="evidence" value="ECO:0007669"/>
    <property type="project" value="UniProtKB-SubCell"/>
</dbReference>
<feature type="transmembrane region" description="Helical" evidence="7">
    <location>
        <begin position="6"/>
        <end position="31"/>
    </location>
</feature>
<protein>
    <recommendedName>
        <fullName evidence="8">Fibronectin type-II domain-containing protein</fullName>
    </recommendedName>
</protein>
<sequence>ICFDLGYMAVWIQIFLFNADIVGYSALYGFVEGPLDFMSKPCIFPFVYKNRTYYTCTKEDKGGFWCATTRNYDRDDRWSYCADTRLDANPKGPCVFPFTFNNKSYSSCTTDGISNKKPWCSLTNNYDADFQWTYCETTGRR</sequence>